<dbReference type="KEGG" id="ssyi:EKG83_42270"/>
<proteinExistence type="predicted"/>
<dbReference type="InterPro" id="IPR002575">
    <property type="entry name" value="Aminoglycoside_PTrfase"/>
</dbReference>
<feature type="domain" description="Aminoglycoside phosphotransferase" evidence="1">
    <location>
        <begin position="103"/>
        <end position="162"/>
    </location>
</feature>
<dbReference type="SUPFAM" id="SSF56112">
    <property type="entry name" value="Protein kinase-like (PK-like)"/>
    <property type="match status" value="1"/>
</dbReference>
<evidence type="ECO:0000259" key="1">
    <source>
        <dbReference type="Pfam" id="PF01636"/>
    </source>
</evidence>
<dbReference type="Pfam" id="PF01636">
    <property type="entry name" value="APH"/>
    <property type="match status" value="1"/>
</dbReference>
<dbReference type="EMBL" id="CP034550">
    <property type="protein sequence ID" value="QFZ23188.1"/>
    <property type="molecule type" value="Genomic_DNA"/>
</dbReference>
<reference evidence="3" key="1">
    <citation type="journal article" date="2021" name="Curr. Microbiol.">
        <title>Complete genome of nocamycin-producing strain Saccharothrix syringae NRRL B-16468 reveals the biosynthetic potential for secondary metabolites.</title>
        <authorList>
            <person name="Mo X."/>
            <person name="Yang S."/>
        </authorList>
    </citation>
    <scope>NUCLEOTIDE SEQUENCE [LARGE SCALE GENOMIC DNA]</scope>
    <source>
        <strain evidence="3">ATCC 51364 / DSM 43886 / JCM 6844 / KCTC 9398 / NBRC 14523 / NRRL B-16468 / INA 2240</strain>
    </source>
</reference>
<organism evidence="2 3">
    <name type="scientific">Saccharothrix syringae</name>
    <name type="common">Nocardiopsis syringae</name>
    <dbReference type="NCBI Taxonomy" id="103733"/>
    <lineage>
        <taxon>Bacteria</taxon>
        <taxon>Bacillati</taxon>
        <taxon>Actinomycetota</taxon>
        <taxon>Actinomycetes</taxon>
        <taxon>Pseudonocardiales</taxon>
        <taxon>Pseudonocardiaceae</taxon>
        <taxon>Saccharothrix</taxon>
    </lineage>
</organism>
<sequence length="218" mass="23816">MAPRDEAHRLLAAGREADVYLRPDGLLVKRNRAGRAAGPEAELMRYLRRQGVPVPRVADVSETDLVMEYVPGPRMSQEVDARPWRAGALGRELAELHRRLDAVPAPGFLDGEGGLLHLDLHPGNVVLGPEGPVVVDWAGARRGDRRVDVAMSWLAMAVAPLRPFKRLARSRLLRGFLSGVDGDVRQAMPAAAAIRLARHQRDEAEVSAVRRLVADCTG</sequence>
<evidence type="ECO:0000313" key="3">
    <source>
        <dbReference type="Proteomes" id="UP000325787"/>
    </source>
</evidence>
<dbReference type="Proteomes" id="UP000325787">
    <property type="component" value="Chromosome"/>
</dbReference>
<gene>
    <name evidence="2" type="ORF">EKG83_42270</name>
</gene>
<dbReference type="OrthoDB" id="9797603at2"/>
<name>A0A5Q0HAB4_SACSY</name>
<dbReference type="InterPro" id="IPR011009">
    <property type="entry name" value="Kinase-like_dom_sf"/>
</dbReference>
<dbReference type="AlphaFoldDB" id="A0A5Q0HAB4"/>
<keyword evidence="3" id="KW-1185">Reference proteome</keyword>
<evidence type="ECO:0000313" key="2">
    <source>
        <dbReference type="EMBL" id="QFZ23188.1"/>
    </source>
</evidence>
<dbReference type="Gene3D" id="3.90.1200.10">
    <property type="match status" value="1"/>
</dbReference>
<dbReference type="InterPro" id="IPR051678">
    <property type="entry name" value="AGP_Transferase"/>
</dbReference>
<dbReference type="PANTHER" id="PTHR21310">
    <property type="entry name" value="AMINOGLYCOSIDE PHOSPHOTRANSFERASE-RELATED-RELATED"/>
    <property type="match status" value="1"/>
</dbReference>
<accession>A0A5Q0HAB4</accession>
<protein>
    <submittedName>
        <fullName evidence="2">Serine/threonine protein phosphatase</fullName>
    </submittedName>
</protein>
<dbReference type="RefSeq" id="WP_033429126.1">
    <property type="nucleotide sequence ID" value="NZ_CP034550.1"/>
</dbReference>
<dbReference type="PANTHER" id="PTHR21310:SF40">
    <property type="entry name" value="AMINOGLYCOSIDE PHOSPHOTRANSFERASE DOMAIN-CONTAINING PROTEIN-RELATED"/>
    <property type="match status" value="1"/>
</dbReference>